<dbReference type="Proteomes" id="UP000838100">
    <property type="component" value="Unassembled WGS sequence"/>
</dbReference>
<organism evidence="1 2">
    <name type="scientific">Sinobacterium norvegicum</name>
    <dbReference type="NCBI Taxonomy" id="1641715"/>
    <lineage>
        <taxon>Bacteria</taxon>
        <taxon>Pseudomonadati</taxon>
        <taxon>Pseudomonadota</taxon>
        <taxon>Gammaproteobacteria</taxon>
        <taxon>Cellvibrionales</taxon>
        <taxon>Spongiibacteraceae</taxon>
        <taxon>Sinobacterium</taxon>
    </lineage>
</organism>
<sequence length="214" mass="24243">MYEQFLQHLTTTAHQDRNFVEWHGGIKHYGFWAIIIQNRPWENLFNAASDHIQGLTLKGYRRQPHITISSSGLLDPKHFSKEQFEQQYEALIQADIAAFTLTANSLNSFAGSPYISIDDQQGGLSAIRRVLHSIIEEDSPATEYTPHITLGLYDEAFNCPLVVECLERFEPRSVADLYVDKIAFCSYETDSIQGPLVVIDSVRLTPNHGMQTGQ</sequence>
<comment type="caution">
    <text evidence="1">The sequence shown here is derived from an EMBL/GenBank/DDBJ whole genome shotgun (WGS) entry which is preliminary data.</text>
</comment>
<evidence type="ECO:0000313" key="2">
    <source>
        <dbReference type="Proteomes" id="UP000838100"/>
    </source>
</evidence>
<name>A0ABM9AB04_9GAMM</name>
<keyword evidence="2" id="KW-1185">Reference proteome</keyword>
<dbReference type="Gene3D" id="3.90.1140.10">
    <property type="entry name" value="Cyclic phosphodiesterase"/>
    <property type="match status" value="1"/>
</dbReference>
<dbReference type="InterPro" id="IPR009097">
    <property type="entry name" value="Cyclic_Pdiesterase"/>
</dbReference>
<evidence type="ECO:0008006" key="3">
    <source>
        <dbReference type="Google" id="ProtNLM"/>
    </source>
</evidence>
<gene>
    <name evidence="1" type="ORF">SIN8267_00465</name>
</gene>
<proteinExistence type="predicted"/>
<dbReference type="EMBL" id="CAKLPX010000001">
    <property type="protein sequence ID" value="CAH0990373.1"/>
    <property type="molecule type" value="Genomic_DNA"/>
</dbReference>
<accession>A0ABM9AB04</accession>
<dbReference type="Pfam" id="PF13563">
    <property type="entry name" value="2_5_RNA_ligase2"/>
    <property type="match status" value="1"/>
</dbReference>
<dbReference type="SUPFAM" id="SSF55144">
    <property type="entry name" value="LigT-like"/>
    <property type="match status" value="1"/>
</dbReference>
<evidence type="ECO:0000313" key="1">
    <source>
        <dbReference type="EMBL" id="CAH0990373.1"/>
    </source>
</evidence>
<protein>
    <recommendedName>
        <fullName evidence="3">2'-5' RNA ligase</fullName>
    </recommendedName>
</protein>
<reference evidence="1" key="1">
    <citation type="submission" date="2021-12" db="EMBL/GenBank/DDBJ databases">
        <authorList>
            <person name="Rodrigo-Torres L."/>
            <person name="Arahal R. D."/>
            <person name="Lucena T."/>
        </authorList>
    </citation>
    <scope>NUCLEOTIDE SEQUENCE</scope>
    <source>
        <strain evidence="1">CECT 8267</strain>
    </source>
</reference>
<dbReference type="RefSeq" id="WP_237443055.1">
    <property type="nucleotide sequence ID" value="NZ_CAKLPX010000001.1"/>
</dbReference>